<dbReference type="EMBL" id="UINC01139482">
    <property type="protein sequence ID" value="SVD26048.1"/>
    <property type="molecule type" value="Genomic_DNA"/>
</dbReference>
<accession>A0A382TX93</accession>
<proteinExistence type="predicted"/>
<feature type="non-terminal residue" evidence="1">
    <location>
        <position position="51"/>
    </location>
</feature>
<name>A0A382TX93_9ZZZZ</name>
<dbReference type="AlphaFoldDB" id="A0A382TX93"/>
<protein>
    <submittedName>
        <fullName evidence="1">Uncharacterized protein</fullName>
    </submittedName>
</protein>
<organism evidence="1">
    <name type="scientific">marine metagenome</name>
    <dbReference type="NCBI Taxonomy" id="408172"/>
    <lineage>
        <taxon>unclassified sequences</taxon>
        <taxon>metagenomes</taxon>
        <taxon>ecological metagenomes</taxon>
    </lineage>
</organism>
<gene>
    <name evidence="1" type="ORF">METZ01_LOCUS378902</name>
</gene>
<evidence type="ECO:0000313" key="1">
    <source>
        <dbReference type="EMBL" id="SVD26048.1"/>
    </source>
</evidence>
<sequence length="51" mass="5718">MKPSNNLPYGSWPSPISAHSLVEGVSTIIDMFIDEQDVWWSESRPDEGGRV</sequence>
<reference evidence="1" key="1">
    <citation type="submission" date="2018-05" db="EMBL/GenBank/DDBJ databases">
        <authorList>
            <person name="Lanie J.A."/>
            <person name="Ng W.-L."/>
            <person name="Kazmierczak K.M."/>
            <person name="Andrzejewski T.M."/>
            <person name="Davidsen T.M."/>
            <person name="Wayne K.J."/>
            <person name="Tettelin H."/>
            <person name="Glass J.I."/>
            <person name="Rusch D."/>
            <person name="Podicherti R."/>
            <person name="Tsui H.-C.T."/>
            <person name="Winkler M.E."/>
        </authorList>
    </citation>
    <scope>NUCLEOTIDE SEQUENCE</scope>
</reference>